<comment type="cofactor">
    <cofactor evidence="1">
        <name>a divalent metal cation</name>
        <dbReference type="ChEBI" id="CHEBI:60240"/>
    </cofactor>
</comment>
<proteinExistence type="inferred from homology"/>
<comment type="caution">
    <text evidence="2">The sequence shown here is derived from an EMBL/GenBank/DDBJ whole genome shotgun (WGS) entry which is preliminary data.</text>
</comment>
<feature type="active site" description="Proton acceptor" evidence="1">
    <location>
        <position position="82"/>
    </location>
</feature>
<name>A0A6M1RL68_9BACT</name>
<protein>
    <recommendedName>
        <fullName evidence="1">Tagaturonate/fructuronate epimerase</fullName>
        <shortName evidence="1">D-TagA/D-FruA epimerase</shortName>
        <ecNumber evidence="1">5.1.2.7</ecNumber>
    </recommendedName>
</protein>
<dbReference type="Proteomes" id="UP000477311">
    <property type="component" value="Unassembled WGS sequence"/>
</dbReference>
<dbReference type="RefSeq" id="WP_165105738.1">
    <property type="nucleotide sequence ID" value="NZ_JAAKYA010000014.1"/>
</dbReference>
<evidence type="ECO:0000313" key="3">
    <source>
        <dbReference type="Proteomes" id="UP000477311"/>
    </source>
</evidence>
<feature type="binding site" evidence="1">
    <location>
        <position position="261"/>
    </location>
    <ligand>
        <name>a divalent metal cation</name>
        <dbReference type="ChEBI" id="CHEBI:60240"/>
    </ligand>
</feature>
<comment type="function">
    <text evidence="1">Catalyzes the epimerization of D-tagaturonate (D-TagA) to D-fructuronate (D-FruA).</text>
</comment>
<organism evidence="2 3">
    <name type="scientific">Limisphaera ngatamarikiensis</name>
    <dbReference type="NCBI Taxonomy" id="1324935"/>
    <lineage>
        <taxon>Bacteria</taxon>
        <taxon>Pseudomonadati</taxon>
        <taxon>Verrucomicrobiota</taxon>
        <taxon>Verrucomicrobiia</taxon>
        <taxon>Limisphaerales</taxon>
        <taxon>Limisphaeraceae</taxon>
        <taxon>Limisphaera</taxon>
    </lineage>
</organism>
<dbReference type="GO" id="GO:0016856">
    <property type="term" value="F:racemase and epimerase activity, acting on hydroxy acids and derivatives"/>
    <property type="evidence" value="ECO:0007669"/>
    <property type="project" value="UniProtKB-UniRule"/>
</dbReference>
<feature type="active site" description="Proton donor" evidence="1">
    <location>
        <position position="179"/>
    </location>
</feature>
<feature type="binding site" evidence="1">
    <location>
        <position position="83"/>
    </location>
    <ligand>
        <name>a divalent metal cation</name>
        <dbReference type="ChEBI" id="CHEBI:60240"/>
    </ligand>
</feature>
<evidence type="ECO:0000256" key="1">
    <source>
        <dbReference type="HAMAP-Rule" id="MF_02243"/>
    </source>
</evidence>
<dbReference type="AlphaFoldDB" id="A0A6M1RL68"/>
<keyword evidence="3" id="KW-1185">Reference proteome</keyword>
<dbReference type="Pfam" id="PF16257">
    <property type="entry name" value="UxaE"/>
    <property type="match status" value="1"/>
</dbReference>
<keyword evidence="1" id="KW-0413">Isomerase</keyword>
<dbReference type="EC" id="5.1.2.7" evidence="1"/>
<keyword evidence="1" id="KW-0479">Metal-binding</keyword>
<evidence type="ECO:0000313" key="2">
    <source>
        <dbReference type="EMBL" id="NGO38329.1"/>
    </source>
</evidence>
<gene>
    <name evidence="1" type="primary">uxaE</name>
    <name evidence="2" type="ORF">G4L39_02815</name>
</gene>
<dbReference type="EMBL" id="JAAKYA010000014">
    <property type="protein sequence ID" value="NGO38329.1"/>
    <property type="molecule type" value="Genomic_DNA"/>
</dbReference>
<dbReference type="InterPro" id="IPR032586">
    <property type="entry name" value="UxaE"/>
</dbReference>
<sequence>METRTALAKYSIGVGDRFAHEAPAQLAACQKTLQAGVEVVPVWNKSHREHQIIGSQPDSVRAAAQAAVRAAGWDRPWHVDADHVRREILDPYLGCCDYFTLDVAEVIGQPAPPARVEAFLQRHPELLGRLDLPELVEPIQTDAATLGRAAQHYLKAVDEAAAAYRAIAAAKGPGTFITEVSMDETDHPQSPLELLVILAALADAGVPVQTIAPRFVGRFNKGVDYVGDLRAFEQQLLDFLAVIRFARQHYNLPPSLKLSVHSGSDKFSLYPILHRTLRRTGEGLHVKTAGTTWLEELLGLIESGGAGLDLARDLYTEALEHLDELCAPYATVIDIDRRRLPPADEVRRWSPERFAAALRHDPNHPQFNPHLRQLFHVGYKLAARRGRQFLRLLEQAHDHIATLVTHNLYERHLRPIFLGNGKF</sequence>
<feature type="binding site" evidence="1">
    <location>
        <position position="221"/>
    </location>
    <ligand>
        <name>a divalent metal cation</name>
        <dbReference type="ChEBI" id="CHEBI:60240"/>
    </ligand>
</feature>
<accession>A0A6M1RL68</accession>
<dbReference type="GO" id="GO:0046872">
    <property type="term" value="F:metal ion binding"/>
    <property type="evidence" value="ECO:0007669"/>
    <property type="project" value="UniProtKB-UniRule"/>
</dbReference>
<comment type="catalytic activity">
    <reaction evidence="1">
        <text>keto-D-tagaturonate = keto-D-fructuronate</text>
        <dbReference type="Rhea" id="RHEA:51656"/>
        <dbReference type="ChEBI" id="CHEBI:17886"/>
        <dbReference type="ChEBI" id="CHEBI:59881"/>
        <dbReference type="EC" id="5.1.2.7"/>
    </reaction>
</comment>
<reference evidence="2 3" key="1">
    <citation type="submission" date="2020-02" db="EMBL/GenBank/DDBJ databases">
        <title>Draft genome sequence of Limisphaera ngatamarikiensis NGM72.4T, a thermophilic Verrucomicrobia grouped in subdivision 3.</title>
        <authorList>
            <person name="Carere C.R."/>
            <person name="Steen J."/>
            <person name="Hugenholtz P."/>
            <person name="Stott M.B."/>
        </authorList>
    </citation>
    <scope>NUCLEOTIDE SEQUENCE [LARGE SCALE GENOMIC DNA]</scope>
    <source>
        <strain evidence="2 3">NGM72.4</strain>
    </source>
</reference>
<comment type="similarity">
    <text evidence="1">Belongs to the UxaE family.</text>
</comment>
<dbReference type="HAMAP" id="MF_02243">
    <property type="entry name" value="UxaE"/>
    <property type="match status" value="1"/>
</dbReference>